<evidence type="ECO:0000313" key="1">
    <source>
        <dbReference type="EMBL" id="TRM55900.1"/>
    </source>
</evidence>
<sequence length="164" mass="18040">MRWMTPIQCLAVQAGCECEDRVGLRTRAAVTGACYGGGVCERPAELAQRAELGCPRQDLDGIQYDARSYLVRLLKPSQVQSLILSCQIYPLLRPTRLSWNQVASSTLMRAIHLLPSLPRARLAANRSSPPTSSECARARPRCLVMICFILRLSGGEAVIRSTNP</sequence>
<organism evidence="1 2">
    <name type="scientific">Schizophyllum amplum</name>
    <dbReference type="NCBI Taxonomy" id="97359"/>
    <lineage>
        <taxon>Eukaryota</taxon>
        <taxon>Fungi</taxon>
        <taxon>Dikarya</taxon>
        <taxon>Basidiomycota</taxon>
        <taxon>Agaricomycotina</taxon>
        <taxon>Agaricomycetes</taxon>
        <taxon>Agaricomycetidae</taxon>
        <taxon>Agaricales</taxon>
        <taxon>Schizophyllaceae</taxon>
        <taxon>Schizophyllum</taxon>
    </lineage>
</organism>
<protein>
    <submittedName>
        <fullName evidence="1">Uncharacterized protein</fullName>
    </submittedName>
</protein>
<gene>
    <name evidence="1" type="ORF">BD626DRAFT_521720</name>
</gene>
<accession>A0A550BTM8</accession>
<dbReference type="AlphaFoldDB" id="A0A550BTM8"/>
<reference evidence="1 2" key="1">
    <citation type="journal article" date="2019" name="New Phytol.">
        <title>Comparative genomics reveals unique wood-decay strategies and fruiting body development in the Schizophyllaceae.</title>
        <authorList>
            <person name="Almasi E."/>
            <person name="Sahu N."/>
            <person name="Krizsan K."/>
            <person name="Balint B."/>
            <person name="Kovacs G.M."/>
            <person name="Kiss B."/>
            <person name="Cseklye J."/>
            <person name="Drula E."/>
            <person name="Henrissat B."/>
            <person name="Nagy I."/>
            <person name="Chovatia M."/>
            <person name="Adam C."/>
            <person name="LaButti K."/>
            <person name="Lipzen A."/>
            <person name="Riley R."/>
            <person name="Grigoriev I.V."/>
            <person name="Nagy L.G."/>
        </authorList>
    </citation>
    <scope>NUCLEOTIDE SEQUENCE [LARGE SCALE GENOMIC DNA]</scope>
    <source>
        <strain evidence="1 2">NL-1724</strain>
    </source>
</reference>
<dbReference type="Proteomes" id="UP000320762">
    <property type="component" value="Unassembled WGS sequence"/>
</dbReference>
<dbReference type="EMBL" id="VDMD01000088">
    <property type="protein sequence ID" value="TRM55900.1"/>
    <property type="molecule type" value="Genomic_DNA"/>
</dbReference>
<evidence type="ECO:0000313" key="2">
    <source>
        <dbReference type="Proteomes" id="UP000320762"/>
    </source>
</evidence>
<name>A0A550BTM8_9AGAR</name>
<comment type="caution">
    <text evidence="1">The sequence shown here is derived from an EMBL/GenBank/DDBJ whole genome shotgun (WGS) entry which is preliminary data.</text>
</comment>
<proteinExistence type="predicted"/>
<keyword evidence="2" id="KW-1185">Reference proteome</keyword>